<dbReference type="InterPro" id="IPR023214">
    <property type="entry name" value="HAD_sf"/>
</dbReference>
<keyword evidence="4" id="KW-0460">Magnesium</keyword>
<gene>
    <name evidence="5" type="ORF">A2024_12305</name>
</gene>
<sequence length="264" mass="30315">MDTWGNSKGEKWVFLDVGNVIFYDLPLLARIWRYFYLTLKEGGLSLSFEEVLREREKLLQNNPPEMNPRKMIADKYAGHIDREIVDRAVNQWRSVYPGSNHPVSGIFDLLKSLQENYNLGIIANQPPLAMDELKKYQLEGYFKHIIISDMVGLHKPDPEIFRHAVELAGARPEQCLMVGDRIDNDVRPAKMVGMRAVWLNMDFHLMNYQPADDYERLYIESYLRITGIDQSYKGSGYEPDGVIASLGELPRTIGSIMTEQEVAG</sequence>
<organism evidence="5 6">
    <name type="scientific">Candidatus Edwardsbacteria bacterium GWF2_54_11</name>
    <dbReference type="NCBI Taxonomy" id="1817851"/>
    <lineage>
        <taxon>Bacteria</taxon>
        <taxon>Candidatus Edwardsiibacteriota</taxon>
    </lineage>
</organism>
<evidence type="ECO:0000256" key="3">
    <source>
        <dbReference type="ARBA" id="ARBA00022801"/>
    </source>
</evidence>
<dbReference type="Gene3D" id="1.10.150.520">
    <property type="match status" value="1"/>
</dbReference>
<dbReference type="GO" id="GO:0016791">
    <property type="term" value="F:phosphatase activity"/>
    <property type="evidence" value="ECO:0007669"/>
    <property type="project" value="TreeGrafter"/>
</dbReference>
<reference evidence="5 6" key="1">
    <citation type="journal article" date="2016" name="Nat. Commun.">
        <title>Thousands of microbial genomes shed light on interconnected biogeochemical processes in an aquifer system.</title>
        <authorList>
            <person name="Anantharaman K."/>
            <person name="Brown C.T."/>
            <person name="Hug L.A."/>
            <person name="Sharon I."/>
            <person name="Castelle C.J."/>
            <person name="Probst A.J."/>
            <person name="Thomas B.C."/>
            <person name="Singh A."/>
            <person name="Wilkins M.J."/>
            <person name="Karaoz U."/>
            <person name="Brodie E.L."/>
            <person name="Williams K.H."/>
            <person name="Hubbard S.S."/>
            <person name="Banfield J.F."/>
        </authorList>
    </citation>
    <scope>NUCLEOTIDE SEQUENCE [LARGE SCALE GENOMIC DNA]</scope>
</reference>
<evidence type="ECO:0008006" key="7">
    <source>
        <dbReference type="Google" id="ProtNLM"/>
    </source>
</evidence>
<dbReference type="EMBL" id="MFFM01000025">
    <property type="protein sequence ID" value="OGF13149.1"/>
    <property type="molecule type" value="Genomic_DNA"/>
</dbReference>
<dbReference type="Pfam" id="PF00702">
    <property type="entry name" value="Hydrolase"/>
    <property type="match status" value="1"/>
</dbReference>
<dbReference type="Proteomes" id="UP000177230">
    <property type="component" value="Unassembled WGS sequence"/>
</dbReference>
<keyword evidence="2" id="KW-0479">Metal-binding</keyword>
<evidence type="ECO:0000256" key="2">
    <source>
        <dbReference type="ARBA" id="ARBA00022723"/>
    </source>
</evidence>
<dbReference type="PANTHER" id="PTHR46470:SF2">
    <property type="entry name" value="GLYCERALDEHYDE 3-PHOSPHATE PHOSPHATASE"/>
    <property type="match status" value="1"/>
</dbReference>
<dbReference type="GO" id="GO:0044281">
    <property type="term" value="P:small molecule metabolic process"/>
    <property type="evidence" value="ECO:0007669"/>
    <property type="project" value="UniProtKB-ARBA"/>
</dbReference>
<evidence type="ECO:0000313" key="6">
    <source>
        <dbReference type="Proteomes" id="UP000177230"/>
    </source>
</evidence>
<evidence type="ECO:0000256" key="1">
    <source>
        <dbReference type="ARBA" id="ARBA00001946"/>
    </source>
</evidence>
<comment type="cofactor">
    <cofactor evidence="1">
        <name>Mg(2+)</name>
        <dbReference type="ChEBI" id="CHEBI:18420"/>
    </cofactor>
</comment>
<dbReference type="GO" id="GO:0046872">
    <property type="term" value="F:metal ion binding"/>
    <property type="evidence" value="ECO:0007669"/>
    <property type="project" value="UniProtKB-KW"/>
</dbReference>
<comment type="caution">
    <text evidence="5">The sequence shown here is derived from an EMBL/GenBank/DDBJ whole genome shotgun (WGS) entry which is preliminary data.</text>
</comment>
<dbReference type="InterPro" id="IPR006439">
    <property type="entry name" value="HAD-SF_hydro_IA"/>
</dbReference>
<dbReference type="InterPro" id="IPR036412">
    <property type="entry name" value="HAD-like_sf"/>
</dbReference>
<dbReference type="SUPFAM" id="SSF56784">
    <property type="entry name" value="HAD-like"/>
    <property type="match status" value="1"/>
</dbReference>
<accession>A0A1F5RFG1</accession>
<dbReference type="Gene3D" id="3.40.50.1000">
    <property type="entry name" value="HAD superfamily/HAD-like"/>
    <property type="match status" value="1"/>
</dbReference>
<name>A0A1F5RFG1_9BACT</name>
<dbReference type="SFLD" id="SFLDG01129">
    <property type="entry name" value="C1.5:_HAD__Beta-PGM__Phosphata"/>
    <property type="match status" value="1"/>
</dbReference>
<dbReference type="SFLD" id="SFLDS00003">
    <property type="entry name" value="Haloacid_Dehalogenase"/>
    <property type="match status" value="1"/>
</dbReference>
<keyword evidence="3" id="KW-0378">Hydrolase</keyword>
<evidence type="ECO:0000256" key="4">
    <source>
        <dbReference type="ARBA" id="ARBA00022842"/>
    </source>
</evidence>
<dbReference type="NCBIfam" id="TIGR01549">
    <property type="entry name" value="HAD-SF-IA-v1"/>
    <property type="match status" value="1"/>
</dbReference>
<dbReference type="NCBIfam" id="TIGR01509">
    <property type="entry name" value="HAD-SF-IA-v3"/>
    <property type="match status" value="1"/>
</dbReference>
<dbReference type="InterPro" id="IPR051400">
    <property type="entry name" value="HAD-like_hydrolase"/>
</dbReference>
<dbReference type="PANTHER" id="PTHR46470">
    <property type="entry name" value="N-ACYLNEURAMINATE-9-PHOSPHATASE"/>
    <property type="match status" value="1"/>
</dbReference>
<dbReference type="AlphaFoldDB" id="A0A1F5RFG1"/>
<evidence type="ECO:0000313" key="5">
    <source>
        <dbReference type="EMBL" id="OGF13149.1"/>
    </source>
</evidence>
<protein>
    <recommendedName>
        <fullName evidence="7">Haloacid dehalogenase</fullName>
    </recommendedName>
</protein>
<proteinExistence type="predicted"/>